<dbReference type="EMBL" id="KE163431">
    <property type="protein sequence ID" value="EPQ12081.1"/>
    <property type="molecule type" value="Genomic_DNA"/>
</dbReference>
<dbReference type="GO" id="GO:0045944">
    <property type="term" value="P:positive regulation of transcription by RNA polymerase II"/>
    <property type="evidence" value="ECO:0007669"/>
    <property type="project" value="TreeGrafter"/>
</dbReference>
<keyword evidence="1" id="KW-0539">Nucleus</keyword>
<dbReference type="PANTHER" id="PTHR12433">
    <property type="entry name" value="MEDIATOR OF RNA POLYMERASE II TRANSCRIPTION SUBUNIT 25"/>
    <property type="match status" value="1"/>
</dbReference>
<comment type="subcellular location">
    <subcellularLocation>
        <location evidence="1">Cytoplasm</location>
    </subcellularLocation>
    <subcellularLocation>
        <location evidence="1">Nucleus</location>
    </subcellularLocation>
    <subcellularLocation>
        <location evidence="1">Cell membrane</location>
    </subcellularLocation>
    <subcellularLocation>
        <location evidence="1">Cytoplasm</location>
        <location evidence="1">Perinuclear region</location>
    </subcellularLocation>
    <text evidence="1">Translocates from the cytoplasm to the nucleus at the onset of S-phase. Also localizes to lipid rafts.</text>
</comment>
<dbReference type="Gene3D" id="2.40.290.30">
    <property type="entry name" value="Mediator complex subunit 25, ACID domain"/>
    <property type="match status" value="1"/>
</dbReference>
<evidence type="ECO:0000259" key="2">
    <source>
        <dbReference type="Pfam" id="PF11232"/>
    </source>
</evidence>
<dbReference type="InterPro" id="IPR038196">
    <property type="entry name" value="Med25_PTOV_sf"/>
</dbReference>
<organism evidence="3 4">
    <name type="scientific">Myotis brandtii</name>
    <name type="common">Brandt's bat</name>
    <dbReference type="NCBI Taxonomy" id="109478"/>
    <lineage>
        <taxon>Eukaryota</taxon>
        <taxon>Metazoa</taxon>
        <taxon>Chordata</taxon>
        <taxon>Craniata</taxon>
        <taxon>Vertebrata</taxon>
        <taxon>Euteleostomi</taxon>
        <taxon>Mammalia</taxon>
        <taxon>Eutheria</taxon>
        <taxon>Laurasiatheria</taxon>
        <taxon>Chiroptera</taxon>
        <taxon>Yangochiroptera</taxon>
        <taxon>Vespertilionidae</taxon>
        <taxon>Myotis</taxon>
    </lineage>
</organism>
<evidence type="ECO:0000256" key="1">
    <source>
        <dbReference type="RuleBase" id="RU369088"/>
    </source>
</evidence>
<dbReference type="AlphaFoldDB" id="S7N518"/>
<comment type="similarity">
    <text evidence="1">Belongs to the Mediator complex subunit 25 family. PTOV1 subfamily.</text>
</comment>
<dbReference type="GO" id="GO:0048471">
    <property type="term" value="C:perinuclear region of cytoplasm"/>
    <property type="evidence" value="ECO:0007669"/>
    <property type="project" value="UniProtKB-SubCell"/>
</dbReference>
<reference evidence="3 4" key="1">
    <citation type="journal article" date="2013" name="Nat. Commun.">
        <title>Genome analysis reveals insights into physiology and longevity of the Brandt's bat Myotis brandtii.</title>
        <authorList>
            <person name="Seim I."/>
            <person name="Fang X."/>
            <person name="Xiong Z."/>
            <person name="Lobanov A.V."/>
            <person name="Huang Z."/>
            <person name="Ma S."/>
            <person name="Feng Y."/>
            <person name="Turanov A.A."/>
            <person name="Zhu Y."/>
            <person name="Lenz T.L."/>
            <person name="Gerashchenko M.V."/>
            <person name="Fan D."/>
            <person name="Hee Yim S."/>
            <person name="Yao X."/>
            <person name="Jordan D."/>
            <person name="Xiong Y."/>
            <person name="Ma Y."/>
            <person name="Lyapunov A.N."/>
            <person name="Chen G."/>
            <person name="Kulakova O.I."/>
            <person name="Sun Y."/>
            <person name="Lee S.G."/>
            <person name="Bronson R.T."/>
            <person name="Moskalev A.A."/>
            <person name="Sunyaev S.R."/>
            <person name="Zhang G."/>
            <person name="Krogh A."/>
            <person name="Wang J."/>
            <person name="Gladyshev V.N."/>
        </authorList>
    </citation>
    <scope>NUCLEOTIDE SEQUENCE [LARGE SCALE GENOMIC DNA]</scope>
</reference>
<protein>
    <recommendedName>
        <fullName evidence="1">Prostate tumor-overexpressed gene 1 protein</fullName>
    </recommendedName>
</protein>
<dbReference type="Pfam" id="PF11232">
    <property type="entry name" value="Med25"/>
    <property type="match status" value="1"/>
</dbReference>
<sequence length="139" mass="16485">MRSLPCQVYVDHGENLKTDLWPQKLIMNLLPSQLLIPLGHYIRNSRRVQFSFTNLDLESHRSLFRIIGNNSWAFVHFPWVAHSQVLMLMLFSYKKKTFMGFIPCDQKSFFKRLKQEIKKGPQTSTIKHMPKNVHYSLYS</sequence>
<accession>S7N518</accession>
<keyword evidence="1" id="KW-0963">Cytoplasm</keyword>
<comment type="function">
    <text evidence="1">Activates transcription. Required for nuclear translocation of FLOT1. Promotes cell proliferation.</text>
</comment>
<evidence type="ECO:0000313" key="4">
    <source>
        <dbReference type="Proteomes" id="UP000052978"/>
    </source>
</evidence>
<dbReference type="GO" id="GO:0005886">
    <property type="term" value="C:plasma membrane"/>
    <property type="evidence" value="ECO:0007669"/>
    <property type="project" value="UniProtKB-SubCell"/>
</dbReference>
<evidence type="ECO:0000313" key="3">
    <source>
        <dbReference type="EMBL" id="EPQ12081.1"/>
    </source>
</evidence>
<dbReference type="Proteomes" id="UP000052978">
    <property type="component" value="Unassembled WGS sequence"/>
</dbReference>
<dbReference type="PANTHER" id="PTHR12433:SF11">
    <property type="entry name" value="MEDIATOR OF RNA POLYMERASE II TRANSCRIPTION SUBUNIT 25"/>
    <property type="match status" value="1"/>
</dbReference>
<keyword evidence="4" id="KW-1185">Reference proteome</keyword>
<dbReference type="GO" id="GO:0005667">
    <property type="term" value="C:transcription regulator complex"/>
    <property type="evidence" value="ECO:0007669"/>
    <property type="project" value="TreeGrafter"/>
</dbReference>
<keyword evidence="1" id="KW-0804">Transcription</keyword>
<comment type="subunit">
    <text evidence="1">May interact with CREBBP. Interacts with FLOT1.</text>
</comment>
<name>S7N518_MYOBR</name>
<proteinExistence type="inferred from homology"/>
<dbReference type="InterPro" id="IPR021394">
    <property type="entry name" value="Med25_PTOV"/>
</dbReference>
<feature type="domain" description="Mediator complex subunit Med25 PTOV" evidence="2">
    <location>
        <begin position="2"/>
        <end position="119"/>
    </location>
</feature>
<gene>
    <name evidence="3" type="ORF">D623_10001339</name>
</gene>
<dbReference type="GO" id="GO:0016592">
    <property type="term" value="C:mediator complex"/>
    <property type="evidence" value="ECO:0007669"/>
    <property type="project" value="TreeGrafter"/>
</dbReference>